<dbReference type="Gene3D" id="3.40.50.2020">
    <property type="match status" value="2"/>
</dbReference>
<dbReference type="GO" id="GO:0032264">
    <property type="term" value="P:IMP salvage"/>
    <property type="evidence" value="ECO:0007669"/>
    <property type="project" value="UniProtKB-UniPathway"/>
</dbReference>
<keyword evidence="12 13" id="KW-0460">Magnesium</keyword>
<evidence type="ECO:0000256" key="1">
    <source>
        <dbReference type="ARBA" id="ARBA00001946"/>
    </source>
</evidence>
<organism evidence="15">
    <name type="scientific">Oppiella nova</name>
    <dbReference type="NCBI Taxonomy" id="334625"/>
    <lineage>
        <taxon>Eukaryota</taxon>
        <taxon>Metazoa</taxon>
        <taxon>Ecdysozoa</taxon>
        <taxon>Arthropoda</taxon>
        <taxon>Chelicerata</taxon>
        <taxon>Arachnida</taxon>
        <taxon>Acari</taxon>
        <taxon>Acariformes</taxon>
        <taxon>Sarcoptiformes</taxon>
        <taxon>Oribatida</taxon>
        <taxon>Brachypylina</taxon>
        <taxon>Oppioidea</taxon>
        <taxon>Oppiidae</taxon>
        <taxon>Oppiella</taxon>
    </lineage>
</organism>
<dbReference type="UniPathway" id="UPA00591">
    <property type="reaction ID" value="UER00648"/>
</dbReference>
<dbReference type="GO" id="GO:0006166">
    <property type="term" value="P:purine ribonucleoside salvage"/>
    <property type="evidence" value="ECO:0007669"/>
    <property type="project" value="UniProtKB-KW"/>
</dbReference>
<dbReference type="Proteomes" id="UP000728032">
    <property type="component" value="Unassembled WGS sequence"/>
</dbReference>
<dbReference type="GO" id="GO:0004422">
    <property type="term" value="F:hypoxanthine phosphoribosyltransferase activity"/>
    <property type="evidence" value="ECO:0007669"/>
    <property type="project" value="InterPro"/>
</dbReference>
<evidence type="ECO:0000256" key="2">
    <source>
        <dbReference type="ARBA" id="ARBA00004496"/>
    </source>
</evidence>
<comment type="catalytic activity">
    <reaction evidence="13">
        <text>IMP + diphosphate = hypoxanthine + 5-phospho-alpha-D-ribose 1-diphosphate</text>
        <dbReference type="Rhea" id="RHEA:17973"/>
        <dbReference type="ChEBI" id="CHEBI:17368"/>
        <dbReference type="ChEBI" id="CHEBI:33019"/>
        <dbReference type="ChEBI" id="CHEBI:58017"/>
        <dbReference type="ChEBI" id="CHEBI:58053"/>
        <dbReference type="EC" id="2.4.2.8"/>
    </reaction>
</comment>
<dbReference type="InterPro" id="IPR050408">
    <property type="entry name" value="HGPRT"/>
</dbReference>
<evidence type="ECO:0000256" key="13">
    <source>
        <dbReference type="RuleBase" id="RU364099"/>
    </source>
</evidence>
<comment type="subcellular location">
    <subcellularLocation>
        <location evidence="2 13">Cytoplasm</location>
    </subcellularLocation>
</comment>
<dbReference type="EC" id="2.4.2.8" evidence="5 13"/>
<dbReference type="EMBL" id="CAJPVJ010011089">
    <property type="protein sequence ID" value="CAG2173610.1"/>
    <property type="molecule type" value="Genomic_DNA"/>
</dbReference>
<dbReference type="GO" id="GO:0000287">
    <property type="term" value="F:magnesium ion binding"/>
    <property type="evidence" value="ECO:0007669"/>
    <property type="project" value="TreeGrafter"/>
</dbReference>
<comment type="similarity">
    <text evidence="4 13">Belongs to the purine/pyrimidine phosphoribosyltransferase family.</text>
</comment>
<dbReference type="CDD" id="cd06223">
    <property type="entry name" value="PRTases_typeI"/>
    <property type="match status" value="1"/>
</dbReference>
<evidence type="ECO:0000259" key="14">
    <source>
        <dbReference type="Pfam" id="PF00156"/>
    </source>
</evidence>
<sequence length="260" mass="30046">MSPKITKSPFIAITDDFPGYELESFNINPHLANNLDRVLIPGGFIQDRYTLTTLRQWLPFNSNACILLYCRIERLACDIAIDLANESFVALCVLKGGYVFFNDLLDKIRHFYRYRYANTSQTPNGVPDFAQQIRVEFIRLKSYEDEKSTSNLKVIGIESLESLRGKNVLIVEDIIDTGNTMVRLLELLKKYDLKSIRVTSLFVKRTPLSNGYTPEYVGFNIPNEFIVGCNMDYNEYFRELNHVCVMNEIGKQKYSMKNIK</sequence>
<evidence type="ECO:0000256" key="11">
    <source>
        <dbReference type="ARBA" id="ARBA00022741"/>
    </source>
</evidence>
<dbReference type="InterPro" id="IPR029057">
    <property type="entry name" value="PRTase-like"/>
</dbReference>
<comment type="cofactor">
    <cofactor evidence="1 13">
        <name>Mg(2+)</name>
        <dbReference type="ChEBI" id="CHEBI:18420"/>
    </cofactor>
</comment>
<keyword evidence="11 13" id="KW-0547">Nucleotide-binding</keyword>
<dbReference type="PANTHER" id="PTHR43340:SF1">
    <property type="entry name" value="HYPOXANTHINE PHOSPHORIBOSYLTRANSFERASE"/>
    <property type="match status" value="1"/>
</dbReference>
<evidence type="ECO:0000256" key="3">
    <source>
        <dbReference type="ARBA" id="ARBA00004669"/>
    </source>
</evidence>
<accession>A0A7R9MB49</accession>
<evidence type="ECO:0000256" key="9">
    <source>
        <dbReference type="ARBA" id="ARBA00022723"/>
    </source>
</evidence>
<dbReference type="GO" id="GO:0000166">
    <property type="term" value="F:nucleotide binding"/>
    <property type="evidence" value="ECO:0007669"/>
    <property type="project" value="UniProtKB-KW"/>
</dbReference>
<keyword evidence="10 13" id="KW-0660">Purine salvage</keyword>
<dbReference type="GO" id="GO:0046100">
    <property type="term" value="P:hypoxanthine metabolic process"/>
    <property type="evidence" value="ECO:0007669"/>
    <property type="project" value="TreeGrafter"/>
</dbReference>
<protein>
    <recommendedName>
        <fullName evidence="5 13">Hypoxanthine phosphoribosyltransferase</fullName>
        <ecNumber evidence="5 13">2.4.2.8</ecNumber>
    </recommendedName>
</protein>
<evidence type="ECO:0000256" key="12">
    <source>
        <dbReference type="ARBA" id="ARBA00022842"/>
    </source>
</evidence>
<evidence type="ECO:0000313" key="16">
    <source>
        <dbReference type="Proteomes" id="UP000728032"/>
    </source>
</evidence>
<dbReference type="NCBIfam" id="TIGR01203">
    <property type="entry name" value="HGPRTase"/>
    <property type="match status" value="1"/>
</dbReference>
<evidence type="ECO:0000256" key="10">
    <source>
        <dbReference type="ARBA" id="ARBA00022726"/>
    </source>
</evidence>
<reference evidence="15" key="1">
    <citation type="submission" date="2020-11" db="EMBL/GenBank/DDBJ databases">
        <authorList>
            <person name="Tran Van P."/>
        </authorList>
    </citation>
    <scope>NUCLEOTIDE SEQUENCE</scope>
</reference>
<dbReference type="InterPro" id="IPR000836">
    <property type="entry name" value="PRTase_dom"/>
</dbReference>
<dbReference type="OrthoDB" id="9449045at2759"/>
<dbReference type="GO" id="GO:0005829">
    <property type="term" value="C:cytosol"/>
    <property type="evidence" value="ECO:0007669"/>
    <property type="project" value="TreeGrafter"/>
</dbReference>
<gene>
    <name evidence="15" type="ORF">ONB1V03_LOCUS13060</name>
</gene>
<dbReference type="SUPFAM" id="SSF53271">
    <property type="entry name" value="PRTase-like"/>
    <property type="match status" value="1"/>
</dbReference>
<keyword evidence="9 13" id="KW-0479">Metal-binding</keyword>
<keyword evidence="16" id="KW-1185">Reference proteome</keyword>
<dbReference type="GO" id="GO:0006178">
    <property type="term" value="P:guanine salvage"/>
    <property type="evidence" value="ECO:0007669"/>
    <property type="project" value="TreeGrafter"/>
</dbReference>
<dbReference type="EMBL" id="OC925914">
    <property type="protein sequence ID" value="CAD7656423.1"/>
    <property type="molecule type" value="Genomic_DNA"/>
</dbReference>
<proteinExistence type="inferred from homology"/>
<keyword evidence="7 13" id="KW-0328">Glycosyltransferase</keyword>
<evidence type="ECO:0000313" key="15">
    <source>
        <dbReference type="EMBL" id="CAD7656423.1"/>
    </source>
</evidence>
<keyword evidence="8 13" id="KW-0808">Transferase</keyword>
<evidence type="ECO:0000256" key="6">
    <source>
        <dbReference type="ARBA" id="ARBA00022490"/>
    </source>
</evidence>
<dbReference type="PANTHER" id="PTHR43340">
    <property type="entry name" value="HYPOXANTHINE-GUANINE PHOSPHORIBOSYLTRANSFERASE"/>
    <property type="match status" value="1"/>
</dbReference>
<dbReference type="AlphaFoldDB" id="A0A7R9MB49"/>
<dbReference type="InterPro" id="IPR005904">
    <property type="entry name" value="Hxn_phspho_trans"/>
</dbReference>
<feature type="domain" description="Phosphoribosyltransferase" evidence="14">
    <location>
        <begin position="71"/>
        <end position="233"/>
    </location>
</feature>
<evidence type="ECO:0000256" key="4">
    <source>
        <dbReference type="ARBA" id="ARBA00008391"/>
    </source>
</evidence>
<dbReference type="Pfam" id="PF00156">
    <property type="entry name" value="Pribosyltran"/>
    <property type="match status" value="1"/>
</dbReference>
<evidence type="ECO:0000256" key="8">
    <source>
        <dbReference type="ARBA" id="ARBA00022679"/>
    </source>
</evidence>
<comment type="pathway">
    <text evidence="3 13">Purine metabolism; IMP biosynthesis via salvage pathway; IMP from hypoxanthine: step 1/1.</text>
</comment>
<evidence type="ECO:0000256" key="5">
    <source>
        <dbReference type="ARBA" id="ARBA00011895"/>
    </source>
</evidence>
<name>A0A7R9MB49_9ACAR</name>
<dbReference type="GO" id="GO:0032263">
    <property type="term" value="P:GMP salvage"/>
    <property type="evidence" value="ECO:0007669"/>
    <property type="project" value="TreeGrafter"/>
</dbReference>
<keyword evidence="6 13" id="KW-0963">Cytoplasm</keyword>
<evidence type="ECO:0000256" key="7">
    <source>
        <dbReference type="ARBA" id="ARBA00022676"/>
    </source>
</evidence>